<dbReference type="Proteomes" id="UP001218788">
    <property type="component" value="Unassembled WGS sequence"/>
</dbReference>
<evidence type="ECO:0000259" key="1">
    <source>
        <dbReference type="SMART" id="SM00849"/>
    </source>
</evidence>
<dbReference type="PANTHER" id="PTHR42951:SF17">
    <property type="entry name" value="METALLO-BETA-LACTAMASE DOMAIN-CONTAINING PROTEIN"/>
    <property type="match status" value="1"/>
</dbReference>
<dbReference type="InterPro" id="IPR050855">
    <property type="entry name" value="NDM-1-like"/>
</dbReference>
<sequence>MRVHELKGYIENIYLVEEPTGLLLLDGCSRADVDKVCTYITRTLRRPLSDLTLIVVTHMHPDHAGGAVLLQRKTGAQIASHPMAQHWYKGLAGRTAHLIDVALTWWVAARLGKPRAHIWYHPVLVPDITLQDKQRLPGFADWQVLYTPGHTNHDLSLLHRPTQQLYIADLIVSVKKQLTAPYPVCHPNQYKRSLARIKQISPSRVYSAHVRPLDGRYIDYDALMSQAPALPKNHWHSAKNRIGRVFGRRSTQH</sequence>
<dbReference type="EMBL" id="JAQQXP010000002">
    <property type="protein sequence ID" value="MDC8832016.1"/>
    <property type="molecule type" value="Genomic_DNA"/>
</dbReference>
<evidence type="ECO:0000313" key="3">
    <source>
        <dbReference type="Proteomes" id="UP001218788"/>
    </source>
</evidence>
<dbReference type="Gene3D" id="3.60.15.10">
    <property type="entry name" value="Ribonuclease Z/Hydroxyacylglutathione hydrolase-like"/>
    <property type="match status" value="1"/>
</dbReference>
<keyword evidence="3" id="KW-1185">Reference proteome</keyword>
<dbReference type="PANTHER" id="PTHR42951">
    <property type="entry name" value="METALLO-BETA-LACTAMASE DOMAIN-CONTAINING"/>
    <property type="match status" value="1"/>
</dbReference>
<dbReference type="SMART" id="SM00849">
    <property type="entry name" value="Lactamase_B"/>
    <property type="match status" value="1"/>
</dbReference>
<protein>
    <submittedName>
        <fullName evidence="2">MBL fold metallo-hydrolase</fullName>
    </submittedName>
</protein>
<reference evidence="2 3" key="1">
    <citation type="submission" date="2022-10" db="EMBL/GenBank/DDBJ databases">
        <title>Alteromonas sp. chi3 Genome sequencing.</title>
        <authorList>
            <person name="Park S."/>
        </authorList>
    </citation>
    <scope>NUCLEOTIDE SEQUENCE [LARGE SCALE GENOMIC DNA]</scope>
    <source>
        <strain evidence="3">chi3</strain>
    </source>
</reference>
<dbReference type="InterPro" id="IPR036866">
    <property type="entry name" value="RibonucZ/Hydroxyglut_hydro"/>
</dbReference>
<evidence type="ECO:0000313" key="2">
    <source>
        <dbReference type="EMBL" id="MDC8832016.1"/>
    </source>
</evidence>
<organism evidence="2 3">
    <name type="scientific">Alteromonas gilva</name>
    <dbReference type="NCBI Taxonomy" id="2987522"/>
    <lineage>
        <taxon>Bacteria</taxon>
        <taxon>Pseudomonadati</taxon>
        <taxon>Pseudomonadota</taxon>
        <taxon>Gammaproteobacteria</taxon>
        <taxon>Alteromonadales</taxon>
        <taxon>Alteromonadaceae</taxon>
        <taxon>Alteromonas/Salinimonas group</taxon>
        <taxon>Alteromonas</taxon>
    </lineage>
</organism>
<proteinExistence type="predicted"/>
<feature type="domain" description="Metallo-beta-lactamase" evidence="1">
    <location>
        <begin position="10"/>
        <end position="209"/>
    </location>
</feature>
<name>A0ABT5L6A6_9ALTE</name>
<dbReference type="Pfam" id="PF00753">
    <property type="entry name" value="Lactamase_B"/>
    <property type="match status" value="1"/>
</dbReference>
<gene>
    <name evidence="2" type="ORF">OIK42_14755</name>
</gene>
<comment type="caution">
    <text evidence="2">The sequence shown here is derived from an EMBL/GenBank/DDBJ whole genome shotgun (WGS) entry which is preliminary data.</text>
</comment>
<dbReference type="RefSeq" id="WP_273642143.1">
    <property type="nucleotide sequence ID" value="NZ_JAQQXP010000002.1"/>
</dbReference>
<accession>A0ABT5L6A6</accession>
<dbReference type="InterPro" id="IPR001279">
    <property type="entry name" value="Metallo-B-lactamas"/>
</dbReference>
<dbReference type="SUPFAM" id="SSF56281">
    <property type="entry name" value="Metallo-hydrolase/oxidoreductase"/>
    <property type="match status" value="1"/>
</dbReference>